<dbReference type="InterPro" id="IPR023753">
    <property type="entry name" value="FAD/NAD-binding_dom"/>
</dbReference>
<name>A0A0M0BUT1_9ARCH</name>
<dbReference type="PIRSF" id="PIRSF038984">
    <property type="entry name" value="FAD_binding_protein"/>
    <property type="match status" value="1"/>
</dbReference>
<evidence type="ECO:0000259" key="2">
    <source>
        <dbReference type="Pfam" id="PF21688"/>
    </source>
</evidence>
<proteinExistence type="predicted"/>
<accession>A0A0M0BUT1</accession>
<comment type="caution">
    <text evidence="3">The sequence shown here is derived from an EMBL/GenBank/DDBJ whole genome shotgun (WGS) entry which is preliminary data.</text>
</comment>
<dbReference type="EMBL" id="LFWV01000003">
    <property type="protein sequence ID" value="KON32383.1"/>
    <property type="molecule type" value="Genomic_DNA"/>
</dbReference>
<dbReference type="PATRIC" id="fig|1685125.3.peg.42"/>
<dbReference type="InterPro" id="IPR028348">
    <property type="entry name" value="FAD-binding_protein"/>
</dbReference>
<reference evidence="4" key="1">
    <citation type="submission" date="2015-06" db="EMBL/GenBank/DDBJ databases">
        <title>New insights into the roles of widespread benthic archaea in carbon and nitrogen cycling.</title>
        <authorList>
            <person name="Lazar C.S."/>
            <person name="Baker B.J."/>
            <person name="Seitz K.W."/>
            <person name="Hyde A.S."/>
            <person name="Dick G.J."/>
            <person name="Hinrichs K.-U."/>
            <person name="Teske A.P."/>
        </authorList>
    </citation>
    <scope>NUCLEOTIDE SEQUENCE [LARGE SCALE GENOMIC DNA]</scope>
</reference>
<dbReference type="GO" id="GO:0016491">
    <property type="term" value="F:oxidoreductase activity"/>
    <property type="evidence" value="ECO:0007669"/>
    <property type="project" value="InterPro"/>
</dbReference>
<dbReference type="PRINTS" id="PR00368">
    <property type="entry name" value="FADPNR"/>
</dbReference>
<dbReference type="PANTHER" id="PTHR43106:SF1">
    <property type="entry name" value="DEHYDROGENASE-RELATED"/>
    <property type="match status" value="1"/>
</dbReference>
<dbReference type="Pfam" id="PF07992">
    <property type="entry name" value="Pyr_redox_2"/>
    <property type="match status" value="1"/>
</dbReference>
<evidence type="ECO:0000259" key="1">
    <source>
        <dbReference type="Pfam" id="PF07992"/>
    </source>
</evidence>
<feature type="domain" description="FAD/NAD(P)-binding" evidence="1">
    <location>
        <begin position="3"/>
        <end position="204"/>
    </location>
</feature>
<dbReference type="InterPro" id="IPR036188">
    <property type="entry name" value="FAD/NAD-bd_sf"/>
</dbReference>
<dbReference type="SUPFAM" id="SSF51905">
    <property type="entry name" value="FAD/NAD(P)-binding domain"/>
    <property type="match status" value="1"/>
</dbReference>
<dbReference type="Pfam" id="PF21688">
    <property type="entry name" value="FAD-depend_C"/>
    <property type="match status" value="1"/>
</dbReference>
<organism evidence="3 4">
    <name type="scientific">miscellaneous Crenarchaeota group-1 archaeon SG8-32-3</name>
    <dbReference type="NCBI Taxonomy" id="1685125"/>
    <lineage>
        <taxon>Archaea</taxon>
        <taxon>Candidatus Bathyarchaeota</taxon>
        <taxon>MCG-1</taxon>
    </lineage>
</organism>
<protein>
    <submittedName>
        <fullName evidence="3">FAD-dependent oxidoreductase</fullName>
    </submittedName>
</protein>
<sequence length="460" mass="50896">MKYDVIIVGAGPAGIFSALELTEKNNLNVLILDRGPEIDQRKCPSSRGFECKHCEPCSVLSGWGGAGAYSDGKLTLSTEVGGWLNHYISQRELKTLVDYVDSVYLKFGASEQVYGGDQEKVDEIDRNASLAGLKLIRQEIRHMGTEKCVETLRQMRQELNSKITFQPKTDVKGLIADKNIIKGVETVNGEKFTGKYVIIAPGRSGAEWLQTEAQIRGLKTVNNPVDVGVRVEVLASVMEELTKALYEPKLVYYSRLFDDQVRTFCVSPYGEVTTESYDGVLTVNGQSYAERKTENTNFAILVSTSFTEPFREPIAYGKYVARLSNLLSGGVMVQRLGDLVSGRRSTPERLARSVVEPTLKNATPGDLSFVLPYRYLSDIREMLQALDVIAPGIHSRDTLLYGIEVKFYSSHLQLNNVLESKIQNMFTIGDGAGVTRGLIQASASGVIVAREILKREKLKA</sequence>
<evidence type="ECO:0000313" key="3">
    <source>
        <dbReference type="EMBL" id="KON32383.1"/>
    </source>
</evidence>
<dbReference type="Proteomes" id="UP000054016">
    <property type="component" value="Unassembled WGS sequence"/>
</dbReference>
<dbReference type="PANTHER" id="PTHR43106">
    <property type="entry name" value="DEHYDROGENASE-RELATED"/>
    <property type="match status" value="1"/>
</dbReference>
<dbReference type="Gene3D" id="3.50.50.60">
    <property type="entry name" value="FAD/NAD(P)-binding domain"/>
    <property type="match status" value="2"/>
</dbReference>
<gene>
    <name evidence="3" type="ORF">AC478_00375</name>
</gene>
<feature type="domain" description="FAD-dependent protein C-terminal" evidence="2">
    <location>
        <begin position="241"/>
        <end position="405"/>
    </location>
</feature>
<dbReference type="InterPro" id="IPR049516">
    <property type="entry name" value="FAD-depend_C"/>
</dbReference>
<evidence type="ECO:0000313" key="4">
    <source>
        <dbReference type="Proteomes" id="UP000054016"/>
    </source>
</evidence>
<dbReference type="AlphaFoldDB" id="A0A0M0BUT1"/>